<protein>
    <recommendedName>
        <fullName evidence="4">Major capsid protein</fullName>
    </recommendedName>
</protein>
<dbReference type="EMBL" id="JAUSUZ010000001">
    <property type="protein sequence ID" value="MDQ0371602.1"/>
    <property type="molecule type" value="Genomic_DNA"/>
</dbReference>
<sequence length="311" mass="33387">MPGAYPPAAATLSGTLLTIDRLLRNPTFLARRLRGIPDLRFVADQILTRKIKANGGAAMAETGEPIVNSRPIESIAPGGEYPRDSPADGTAMLVKVSKWGEATPLTDEKIKRSVYGGDEVDRSLRKAANTIITKVDRLATSAMGSLVTATSAAAATWDNASALLFRDVEKAAAKVVDLNQGFRPNTLLMSTTKYAMLVTDPAIAALRRREATDNPIYGGDIEYIGKYRIISTSVGNLPRDSVWVFDDNELGGMADETEVDPGYATMDNGLQFKVIRVDSRDAWDIQARRITAPMVTEPGAAIEITGTGSLG</sequence>
<evidence type="ECO:0008006" key="4">
    <source>
        <dbReference type="Google" id="ProtNLM"/>
    </source>
</evidence>
<dbReference type="Gene3D" id="3.90.1690.10">
    <property type="entry name" value="phage-related protein like domain"/>
    <property type="match status" value="1"/>
</dbReference>
<comment type="caution">
    <text evidence="1">The sequence shown here is derived from an EMBL/GenBank/DDBJ whole genome shotgun (WGS) entry which is preliminary data.</text>
</comment>
<gene>
    <name evidence="1" type="ORF">J2S42_008271</name>
    <name evidence="2" type="ORF">J2S42_008363</name>
</gene>
<reference evidence="1 3" key="1">
    <citation type="submission" date="2023-07" db="EMBL/GenBank/DDBJ databases">
        <title>Sequencing the genomes of 1000 actinobacteria strains.</title>
        <authorList>
            <person name="Klenk H.-P."/>
        </authorList>
    </citation>
    <scope>NUCLEOTIDE SEQUENCE [LARGE SCALE GENOMIC DNA]</scope>
    <source>
        <strain evidence="1 3">DSM 44709</strain>
    </source>
</reference>
<dbReference type="EMBL" id="JAUSUZ010000002">
    <property type="protein sequence ID" value="MDQ0371615.1"/>
    <property type="molecule type" value="Genomic_DNA"/>
</dbReference>
<evidence type="ECO:0000313" key="2">
    <source>
        <dbReference type="EMBL" id="MDQ0371615.1"/>
    </source>
</evidence>
<evidence type="ECO:0000313" key="1">
    <source>
        <dbReference type="EMBL" id="MDQ0371602.1"/>
    </source>
</evidence>
<dbReference type="Proteomes" id="UP001240236">
    <property type="component" value="Unassembled WGS sequence"/>
</dbReference>
<dbReference type="RefSeq" id="WP_307248556.1">
    <property type="nucleotide sequence ID" value="NZ_JAUSUZ010000001.1"/>
</dbReference>
<proteinExistence type="predicted"/>
<organism evidence="1 3">
    <name type="scientific">Catenuloplanes indicus</name>
    <dbReference type="NCBI Taxonomy" id="137267"/>
    <lineage>
        <taxon>Bacteria</taxon>
        <taxon>Bacillati</taxon>
        <taxon>Actinomycetota</taxon>
        <taxon>Actinomycetes</taxon>
        <taxon>Micromonosporales</taxon>
        <taxon>Micromonosporaceae</taxon>
        <taxon>Catenuloplanes</taxon>
    </lineage>
</organism>
<dbReference type="Pfam" id="PF25209">
    <property type="entry name" value="Phage_capsid_4"/>
    <property type="match status" value="1"/>
</dbReference>
<keyword evidence="3" id="KW-1185">Reference proteome</keyword>
<dbReference type="InterPro" id="IPR053738">
    <property type="entry name" value="Lambda_capsid_assembly"/>
</dbReference>
<dbReference type="AlphaFoldDB" id="A0AAE3WAN4"/>
<accession>A0AAE3WAN4</accession>
<evidence type="ECO:0000313" key="3">
    <source>
        <dbReference type="Proteomes" id="UP001240236"/>
    </source>
</evidence>
<name>A0AAE3WAN4_9ACTN</name>